<dbReference type="EMBL" id="LNZB01000051">
    <property type="protein sequence ID" value="KTD76499.1"/>
    <property type="molecule type" value="Genomic_DNA"/>
</dbReference>
<reference evidence="3 4" key="1">
    <citation type="submission" date="2015-11" db="EMBL/GenBank/DDBJ databases">
        <title>Genomic analysis of 38 Legionella species identifies large and diverse effector repertoires.</title>
        <authorList>
            <person name="Burstein D."/>
            <person name="Amaro F."/>
            <person name="Zusman T."/>
            <person name="Lifshitz Z."/>
            <person name="Cohen O."/>
            <person name="Gilbert J.A."/>
            <person name="Pupko T."/>
            <person name="Shuman H.A."/>
            <person name="Segal G."/>
        </authorList>
    </citation>
    <scope>NUCLEOTIDE SEQUENCE [LARGE SCALE GENOMIC DNA]</scope>
    <source>
        <strain evidence="3 4">ATCC 51914</strain>
    </source>
</reference>
<protein>
    <submittedName>
        <fullName evidence="3">Uncharacterized protein</fullName>
    </submittedName>
</protein>
<proteinExistence type="predicted"/>
<keyword evidence="1" id="KW-0175">Coiled coil</keyword>
<evidence type="ECO:0000256" key="1">
    <source>
        <dbReference type="SAM" id="Coils"/>
    </source>
</evidence>
<feature type="region of interest" description="Disordered" evidence="2">
    <location>
        <begin position="335"/>
        <end position="355"/>
    </location>
</feature>
<feature type="coiled-coil region" evidence="1">
    <location>
        <begin position="20"/>
        <end position="54"/>
    </location>
</feature>
<organism evidence="3 4">
    <name type="scientific">Legionella waltersii</name>
    <dbReference type="NCBI Taxonomy" id="66969"/>
    <lineage>
        <taxon>Bacteria</taxon>
        <taxon>Pseudomonadati</taxon>
        <taxon>Pseudomonadota</taxon>
        <taxon>Gammaproteobacteria</taxon>
        <taxon>Legionellales</taxon>
        <taxon>Legionellaceae</taxon>
        <taxon>Legionella</taxon>
    </lineage>
</organism>
<comment type="caution">
    <text evidence="3">The sequence shown here is derived from an EMBL/GenBank/DDBJ whole genome shotgun (WGS) entry which is preliminary data.</text>
</comment>
<gene>
    <name evidence="3" type="ORF">Lwal_2221</name>
</gene>
<dbReference type="AlphaFoldDB" id="A0A0W1A686"/>
<dbReference type="PATRIC" id="fig|66969.6.peg.2414"/>
<dbReference type="STRING" id="66969.Lwal_2221"/>
<evidence type="ECO:0000313" key="4">
    <source>
        <dbReference type="Proteomes" id="UP000054729"/>
    </source>
</evidence>
<feature type="coiled-coil region" evidence="1">
    <location>
        <begin position="124"/>
        <end position="151"/>
    </location>
</feature>
<keyword evidence="4" id="KW-1185">Reference proteome</keyword>
<accession>A0A0W1A686</accession>
<evidence type="ECO:0000256" key="2">
    <source>
        <dbReference type="SAM" id="MobiDB-lite"/>
    </source>
</evidence>
<dbReference type="Proteomes" id="UP000054729">
    <property type="component" value="Unassembled WGS sequence"/>
</dbReference>
<evidence type="ECO:0000313" key="3">
    <source>
        <dbReference type="EMBL" id="KTD76499.1"/>
    </source>
</evidence>
<sequence>MLIKINYATILRSGLFNLGHKMKYEDLKQWINELARLNQENQELQTQLTLLNKILKKPNPVTAFSQVKSIIESISDLENINYGSIRTAADLVQNEFTPSNLFDFQSSLPKHSLKMPTDPLQTVEQKINAIYVNYEKKIKKAEKELEKYTDFEWHKLFVEHEVSTMYEGRAESFVNFTSIWNQQNKVPKPDYTVNASEMRDYTGMDPRIKQKAITRQDEITQFSMALSNQSSDYQLKFEGFKERYIKANLNSVKKESAKNALEDISRLIENTEWKTGVWGSKSKINGKEVPNHIHKIYMKAKEGLDDPARAVSAMEDINKIATEAIAYKTTFFKDQRKRDQSTENAYQEIARQTKP</sequence>
<name>A0A0W1A686_9GAMM</name>